<keyword evidence="3" id="KW-1185">Reference proteome</keyword>
<feature type="transmembrane region" description="Helical" evidence="1">
    <location>
        <begin position="72"/>
        <end position="97"/>
    </location>
</feature>
<accession>A0A397S9S8</accession>
<feature type="transmembrane region" description="Helical" evidence="1">
    <location>
        <begin position="287"/>
        <end position="306"/>
    </location>
</feature>
<proteinExistence type="predicted"/>
<feature type="transmembrane region" description="Helical" evidence="1">
    <location>
        <begin position="242"/>
        <end position="258"/>
    </location>
</feature>
<comment type="caution">
    <text evidence="2">The sequence shown here is derived from an EMBL/GenBank/DDBJ whole genome shotgun (WGS) entry which is preliminary data.</text>
</comment>
<feature type="transmembrane region" description="Helical" evidence="1">
    <location>
        <begin position="193"/>
        <end position="210"/>
    </location>
</feature>
<dbReference type="Proteomes" id="UP000265703">
    <property type="component" value="Unassembled WGS sequence"/>
</dbReference>
<gene>
    <name evidence="2" type="ORF">C1645_482185</name>
</gene>
<evidence type="ECO:0000256" key="1">
    <source>
        <dbReference type="SAM" id="Phobius"/>
    </source>
</evidence>
<dbReference type="AlphaFoldDB" id="A0A397S9S8"/>
<evidence type="ECO:0000313" key="3">
    <source>
        <dbReference type="Proteomes" id="UP000265703"/>
    </source>
</evidence>
<keyword evidence="1" id="KW-0812">Transmembrane</keyword>
<protein>
    <submittedName>
        <fullName evidence="2">Uncharacterized protein</fullName>
    </submittedName>
</protein>
<feature type="transmembrane region" description="Helical" evidence="1">
    <location>
        <begin position="217"/>
        <end position="236"/>
    </location>
</feature>
<reference evidence="2 3" key="1">
    <citation type="submission" date="2018-06" db="EMBL/GenBank/DDBJ databases">
        <title>Comparative genomics reveals the genomic features of Rhizophagus irregularis, R. cerebriforme, R. diaphanum and Gigaspora rosea, and their symbiotic lifestyle signature.</title>
        <authorList>
            <person name="Morin E."/>
            <person name="San Clemente H."/>
            <person name="Chen E.C.H."/>
            <person name="De La Providencia I."/>
            <person name="Hainaut M."/>
            <person name="Kuo A."/>
            <person name="Kohler A."/>
            <person name="Murat C."/>
            <person name="Tang N."/>
            <person name="Roy S."/>
            <person name="Loubradou J."/>
            <person name="Henrissat B."/>
            <person name="Grigoriev I.V."/>
            <person name="Corradi N."/>
            <person name="Roux C."/>
            <person name="Martin F.M."/>
        </authorList>
    </citation>
    <scope>NUCLEOTIDE SEQUENCE [LARGE SCALE GENOMIC DNA]</scope>
    <source>
        <strain evidence="2 3">DAOM 227022</strain>
    </source>
</reference>
<feature type="transmembrane region" description="Helical" evidence="1">
    <location>
        <begin position="109"/>
        <end position="131"/>
    </location>
</feature>
<feature type="transmembrane region" description="Helical" evidence="1">
    <location>
        <begin position="43"/>
        <end position="65"/>
    </location>
</feature>
<evidence type="ECO:0000313" key="2">
    <source>
        <dbReference type="EMBL" id="RIA83070.1"/>
    </source>
</evidence>
<keyword evidence="1" id="KW-1133">Transmembrane helix</keyword>
<sequence>MSTQVQYSPYQDFFDGCVSGLLPILFVTLYGTKTSPYLGKFAYFMDDILVFGLLFFGPFVAMFIVESLQKSYIFVLFSITALYALFAMFMSVNAFLYSILNWIAKCTKFIFSTLLPNTTFVALFDIIETFLKKIFKKIVNRINKLLPTPLPKLLKPPLPPPLTILMLFLVIQNITWTVFSFKTNLTMPLYGKIFSLPILMSSLLIFQFPIKYHFFPIIFNLIYQMIWLAVILSNSYFQTKTYLALTILAVGRLLFYITDKDDRLSGGILNFISENAEKNIIEFNDHLHIFMFIYMLFLKWFCWPIYHMLVEIITYESMIKENKRNSQNQV</sequence>
<name>A0A397S9S8_9GLOM</name>
<organism evidence="2 3">
    <name type="scientific">Glomus cerebriforme</name>
    <dbReference type="NCBI Taxonomy" id="658196"/>
    <lineage>
        <taxon>Eukaryota</taxon>
        <taxon>Fungi</taxon>
        <taxon>Fungi incertae sedis</taxon>
        <taxon>Mucoromycota</taxon>
        <taxon>Glomeromycotina</taxon>
        <taxon>Glomeromycetes</taxon>
        <taxon>Glomerales</taxon>
        <taxon>Glomeraceae</taxon>
        <taxon>Glomus</taxon>
    </lineage>
</organism>
<feature type="transmembrane region" description="Helical" evidence="1">
    <location>
        <begin position="162"/>
        <end position="181"/>
    </location>
</feature>
<dbReference type="EMBL" id="QKYT01000602">
    <property type="protein sequence ID" value="RIA83070.1"/>
    <property type="molecule type" value="Genomic_DNA"/>
</dbReference>
<keyword evidence="1" id="KW-0472">Membrane</keyword>
<dbReference type="OrthoDB" id="2363627at2759"/>